<keyword evidence="3" id="KW-1185">Reference proteome</keyword>
<dbReference type="EMBL" id="JAMYWD010000009">
    <property type="protein sequence ID" value="KAJ4960268.1"/>
    <property type="molecule type" value="Genomic_DNA"/>
</dbReference>
<sequence>MVSAVSGLPLKVGDGSLPSLSPDGPRIDLERCLWFRVDEDPMVEEAIMHAIHQEEGFHAGSGTVSGGEWNGASVGGAVNGGSREFTNGMQRESRRSFEDVTRGSSLSNVDALLEPQIGSCPMMNDPVVEKPVKTMGSEVVVESDSGEALTREQGFPHGVINDGD</sequence>
<protein>
    <submittedName>
        <fullName evidence="2">Uncharacterized protein</fullName>
    </submittedName>
</protein>
<comment type="caution">
    <text evidence="2">The sequence shown here is derived from an EMBL/GenBank/DDBJ whole genome shotgun (WGS) entry which is preliminary data.</text>
</comment>
<dbReference type="AlphaFoldDB" id="A0A9Q0H654"/>
<evidence type="ECO:0000256" key="1">
    <source>
        <dbReference type="SAM" id="MobiDB-lite"/>
    </source>
</evidence>
<feature type="compositionally biased region" description="Basic and acidic residues" evidence="1">
    <location>
        <begin position="91"/>
        <end position="101"/>
    </location>
</feature>
<evidence type="ECO:0000313" key="3">
    <source>
        <dbReference type="Proteomes" id="UP001141806"/>
    </source>
</evidence>
<proteinExistence type="predicted"/>
<evidence type="ECO:0000313" key="2">
    <source>
        <dbReference type="EMBL" id="KAJ4960268.1"/>
    </source>
</evidence>
<gene>
    <name evidence="2" type="ORF">NE237_020178</name>
</gene>
<dbReference type="Proteomes" id="UP001141806">
    <property type="component" value="Unassembled WGS sequence"/>
</dbReference>
<organism evidence="2 3">
    <name type="scientific">Protea cynaroides</name>
    <dbReference type="NCBI Taxonomy" id="273540"/>
    <lineage>
        <taxon>Eukaryota</taxon>
        <taxon>Viridiplantae</taxon>
        <taxon>Streptophyta</taxon>
        <taxon>Embryophyta</taxon>
        <taxon>Tracheophyta</taxon>
        <taxon>Spermatophyta</taxon>
        <taxon>Magnoliopsida</taxon>
        <taxon>Proteales</taxon>
        <taxon>Proteaceae</taxon>
        <taxon>Protea</taxon>
    </lineage>
</organism>
<reference evidence="2" key="1">
    <citation type="journal article" date="2023" name="Plant J.">
        <title>The genome of the king protea, Protea cynaroides.</title>
        <authorList>
            <person name="Chang J."/>
            <person name="Duong T.A."/>
            <person name="Schoeman C."/>
            <person name="Ma X."/>
            <person name="Roodt D."/>
            <person name="Barker N."/>
            <person name="Li Z."/>
            <person name="Van de Peer Y."/>
            <person name="Mizrachi E."/>
        </authorList>
    </citation>
    <scope>NUCLEOTIDE SEQUENCE</scope>
    <source>
        <tissue evidence="2">Young leaves</tissue>
    </source>
</reference>
<feature type="region of interest" description="Disordered" evidence="1">
    <location>
        <begin position="137"/>
        <end position="164"/>
    </location>
</feature>
<name>A0A9Q0H654_9MAGN</name>
<feature type="region of interest" description="Disordered" evidence="1">
    <location>
        <begin position="68"/>
        <end position="101"/>
    </location>
</feature>
<feature type="compositionally biased region" description="Gly residues" evidence="1">
    <location>
        <begin position="68"/>
        <end position="79"/>
    </location>
</feature>
<accession>A0A9Q0H654</accession>